<name>A0ABU0EK59_9CELL</name>
<dbReference type="RefSeq" id="WP_307494464.1">
    <property type="nucleotide sequence ID" value="NZ_JAUSVB010000006.1"/>
</dbReference>
<feature type="transmembrane region" description="Helical" evidence="2">
    <location>
        <begin position="6"/>
        <end position="26"/>
    </location>
</feature>
<protein>
    <recommendedName>
        <fullName evidence="5">DUF2516 domain-containing protein</fullName>
    </recommendedName>
</protein>
<feature type="transmembrane region" description="Helical" evidence="2">
    <location>
        <begin position="70"/>
        <end position="87"/>
    </location>
</feature>
<keyword evidence="2" id="KW-0472">Membrane</keyword>
<accession>A0ABU0EK59</accession>
<keyword evidence="4" id="KW-1185">Reference proteome</keyword>
<gene>
    <name evidence="3" type="ORF">J2X26_004013</name>
</gene>
<evidence type="ECO:0000313" key="3">
    <source>
        <dbReference type="EMBL" id="MDQ0375675.1"/>
    </source>
</evidence>
<feature type="transmembrane region" description="Helical" evidence="2">
    <location>
        <begin position="46"/>
        <end position="64"/>
    </location>
</feature>
<comment type="caution">
    <text evidence="3">The sequence shown here is derived from an EMBL/GenBank/DDBJ whole genome shotgun (WGS) entry which is preliminary data.</text>
</comment>
<dbReference type="Proteomes" id="UP001239626">
    <property type="component" value="Unassembled WGS sequence"/>
</dbReference>
<dbReference type="Pfam" id="PF10724">
    <property type="entry name" value="DUF2516"/>
    <property type="match status" value="1"/>
</dbReference>
<keyword evidence="2" id="KW-1133">Transmembrane helix</keyword>
<dbReference type="EMBL" id="JAUSVB010000006">
    <property type="protein sequence ID" value="MDQ0375675.1"/>
    <property type="molecule type" value="Genomic_DNA"/>
</dbReference>
<dbReference type="InterPro" id="IPR019662">
    <property type="entry name" value="DUF2516"/>
</dbReference>
<organism evidence="3 4">
    <name type="scientific">Cellulomonas humilata</name>
    <dbReference type="NCBI Taxonomy" id="144055"/>
    <lineage>
        <taxon>Bacteria</taxon>
        <taxon>Bacillati</taxon>
        <taxon>Actinomycetota</taxon>
        <taxon>Actinomycetes</taxon>
        <taxon>Micrococcales</taxon>
        <taxon>Cellulomonadaceae</taxon>
        <taxon>Cellulomonas</taxon>
    </lineage>
</organism>
<evidence type="ECO:0000256" key="2">
    <source>
        <dbReference type="SAM" id="Phobius"/>
    </source>
</evidence>
<sequence length="116" mass="12105">MIASLQVVIFFVFYIAIFGLSLWALIDLLRRPATAFPQAGKRTKGFWGAIVGVATAVSFSVIPIPGVPHLPSFLALLAAVGAIVYLVDVKPAVTPYSGGRGRGRGPRGPSGPSGGW</sequence>
<feature type="compositionally biased region" description="Gly residues" evidence="1">
    <location>
        <begin position="106"/>
        <end position="116"/>
    </location>
</feature>
<reference evidence="3 4" key="1">
    <citation type="submission" date="2023-07" db="EMBL/GenBank/DDBJ databases">
        <title>Sorghum-associated microbial communities from plants grown in Nebraska, USA.</title>
        <authorList>
            <person name="Schachtman D."/>
        </authorList>
    </citation>
    <scope>NUCLEOTIDE SEQUENCE [LARGE SCALE GENOMIC DNA]</scope>
    <source>
        <strain evidence="3 4">BE332</strain>
    </source>
</reference>
<keyword evidence="2" id="KW-0812">Transmembrane</keyword>
<evidence type="ECO:0000256" key="1">
    <source>
        <dbReference type="SAM" id="MobiDB-lite"/>
    </source>
</evidence>
<evidence type="ECO:0008006" key="5">
    <source>
        <dbReference type="Google" id="ProtNLM"/>
    </source>
</evidence>
<proteinExistence type="predicted"/>
<feature type="region of interest" description="Disordered" evidence="1">
    <location>
        <begin position="93"/>
        <end position="116"/>
    </location>
</feature>
<evidence type="ECO:0000313" key="4">
    <source>
        <dbReference type="Proteomes" id="UP001239626"/>
    </source>
</evidence>